<feature type="region of interest" description="Disordered" evidence="1">
    <location>
        <begin position="67"/>
        <end position="103"/>
    </location>
</feature>
<protein>
    <submittedName>
        <fullName evidence="2">Uncharacterized protein</fullName>
    </submittedName>
</protein>
<dbReference type="EMBL" id="QLNT01000004">
    <property type="protein sequence ID" value="KAF3074801.1"/>
    <property type="molecule type" value="Genomic_DNA"/>
</dbReference>
<comment type="caution">
    <text evidence="2">The sequence shown here is derived from an EMBL/GenBank/DDBJ whole genome shotgun (WGS) entry which is preliminary data.</text>
</comment>
<keyword evidence="3" id="KW-1185">Reference proteome</keyword>
<organism evidence="2 3">
    <name type="scientific">Trichoderma lentiforme</name>
    <dbReference type="NCBI Taxonomy" id="1567552"/>
    <lineage>
        <taxon>Eukaryota</taxon>
        <taxon>Fungi</taxon>
        <taxon>Dikarya</taxon>
        <taxon>Ascomycota</taxon>
        <taxon>Pezizomycotina</taxon>
        <taxon>Sordariomycetes</taxon>
        <taxon>Hypocreomycetidae</taxon>
        <taxon>Hypocreales</taxon>
        <taxon>Hypocreaceae</taxon>
        <taxon>Trichoderma</taxon>
    </lineage>
</organism>
<evidence type="ECO:0000313" key="2">
    <source>
        <dbReference type="EMBL" id="KAF3074801.1"/>
    </source>
</evidence>
<evidence type="ECO:0000256" key="1">
    <source>
        <dbReference type="SAM" id="MobiDB-lite"/>
    </source>
</evidence>
<sequence>MGFRAVFSRRTTGSSREPRDKGAFLLYPLQKTDQRCSTLGSIHATLSGMPVSLVGFGRIADGSSVLSSSATSDLVKPRHYQLPTRPNPADPARQTNGPGVLAT</sequence>
<dbReference type="AlphaFoldDB" id="A0A9P4XKP8"/>
<feature type="region of interest" description="Disordered" evidence="1">
    <location>
        <begin position="1"/>
        <end position="21"/>
    </location>
</feature>
<gene>
    <name evidence="2" type="ORF">CFAM422_002833</name>
</gene>
<accession>A0A9P4XKP8</accession>
<reference evidence="2 3" key="1">
    <citation type="submission" date="2018-06" db="EMBL/GenBank/DDBJ databases">
        <title>Genome analysis of cellulolytic fungus Trichoderma lentiforme CFAM-422.</title>
        <authorList>
            <person name="Steindorff A.S."/>
            <person name="Formighieri E.F."/>
            <person name="Midorikawa G.E.O."/>
            <person name="Tamietti M.S."/>
            <person name="Ramos E.Z."/>
            <person name="Silva A.S."/>
            <person name="Bon E.P.S."/>
            <person name="Mendes T.D."/>
            <person name="Damaso M.C.T."/>
            <person name="Favaro L.C.L."/>
        </authorList>
    </citation>
    <scope>NUCLEOTIDE SEQUENCE [LARGE SCALE GENOMIC DNA]</scope>
    <source>
        <strain evidence="2 3">CFAM-422</strain>
    </source>
</reference>
<evidence type="ECO:0000313" key="3">
    <source>
        <dbReference type="Proteomes" id="UP000801864"/>
    </source>
</evidence>
<name>A0A9P4XKP8_9HYPO</name>
<proteinExistence type="predicted"/>
<dbReference type="Proteomes" id="UP000801864">
    <property type="component" value="Unassembled WGS sequence"/>
</dbReference>